<evidence type="ECO:0000313" key="8">
    <source>
        <dbReference type="Proteomes" id="UP000199415"/>
    </source>
</evidence>
<dbReference type="Gene3D" id="3.40.50.300">
    <property type="entry name" value="P-loop containing nucleotide triphosphate hydrolases"/>
    <property type="match status" value="1"/>
</dbReference>
<dbReference type="InterPro" id="IPR050763">
    <property type="entry name" value="ABC_transporter_ATP-binding"/>
</dbReference>
<evidence type="ECO:0000259" key="6">
    <source>
        <dbReference type="PROSITE" id="PS50893"/>
    </source>
</evidence>
<proteinExistence type="inferred from homology"/>
<sequence length="311" mass="33057">MSEPPAIAVRGLRHGYGGAAALDGVSFDVPAGGFLALLGRNGAGKTTLVNAVCALLRPDAGEVTVYGRDARRAPRAVRRQFGLVFQDPTVDERLTLRENLAIHARLYGVPRRERGDRIHAALARVDLAGRANERAGALSRGLKRRLEIARALVHGPRVLVLDEPTAGLDAASRRDLRALVGELRARDAVAVLLTTHLIEEAEDADRIAVLDRGRLCALDTPGGLRARTPAPPLRLTFADADAASAAANALTVPRRRAGATLWVQAGDRCAHLADLLSDPDARAQVTGVELAPPTLEDAFLHLTGGTEERDA</sequence>
<dbReference type="Pfam" id="PF00005">
    <property type="entry name" value="ABC_tran"/>
    <property type="match status" value="1"/>
</dbReference>
<accession>A0A1G7RIA8</accession>
<dbReference type="OrthoDB" id="9778547at2"/>
<keyword evidence="5 7" id="KW-0067">ATP-binding</keyword>
<name>A0A1G7RIA8_9PROT</name>
<reference evidence="7 8" key="1">
    <citation type="submission" date="2016-10" db="EMBL/GenBank/DDBJ databases">
        <authorList>
            <person name="de Groot N.N."/>
        </authorList>
    </citation>
    <scope>NUCLEOTIDE SEQUENCE [LARGE SCALE GENOMIC DNA]</scope>
    <source>
        <strain evidence="7 8">DSM 25584</strain>
    </source>
</reference>
<evidence type="ECO:0000256" key="5">
    <source>
        <dbReference type="ARBA" id="ARBA00022840"/>
    </source>
</evidence>
<gene>
    <name evidence="7" type="ORF">SAMN05216241_105143</name>
</gene>
<dbReference type="EMBL" id="FNCE01000005">
    <property type="protein sequence ID" value="SDG10481.1"/>
    <property type="molecule type" value="Genomic_DNA"/>
</dbReference>
<dbReference type="RefSeq" id="WP_090019766.1">
    <property type="nucleotide sequence ID" value="NZ_FNCE01000005.1"/>
</dbReference>
<protein>
    <submittedName>
        <fullName evidence="7">ABC-2 type transport system ATP-binding protein</fullName>
    </submittedName>
</protein>
<comment type="similarity">
    <text evidence="1">Belongs to the ABC transporter superfamily.</text>
</comment>
<keyword evidence="4" id="KW-0547">Nucleotide-binding</keyword>
<evidence type="ECO:0000256" key="3">
    <source>
        <dbReference type="ARBA" id="ARBA00022458"/>
    </source>
</evidence>
<keyword evidence="2" id="KW-0813">Transport</keyword>
<dbReference type="GO" id="GO:0016887">
    <property type="term" value="F:ATP hydrolysis activity"/>
    <property type="evidence" value="ECO:0007669"/>
    <property type="project" value="InterPro"/>
</dbReference>
<dbReference type="PROSITE" id="PS50893">
    <property type="entry name" value="ABC_TRANSPORTER_2"/>
    <property type="match status" value="1"/>
</dbReference>
<dbReference type="AlphaFoldDB" id="A0A1G7RIA8"/>
<dbReference type="PANTHER" id="PTHR42711">
    <property type="entry name" value="ABC TRANSPORTER ATP-BINDING PROTEIN"/>
    <property type="match status" value="1"/>
</dbReference>
<evidence type="ECO:0000256" key="2">
    <source>
        <dbReference type="ARBA" id="ARBA00022448"/>
    </source>
</evidence>
<keyword evidence="3" id="KW-0536">Nodulation</keyword>
<dbReference type="SMART" id="SM00382">
    <property type="entry name" value="AAA"/>
    <property type="match status" value="1"/>
</dbReference>
<evidence type="ECO:0000256" key="4">
    <source>
        <dbReference type="ARBA" id="ARBA00022741"/>
    </source>
</evidence>
<dbReference type="InterPro" id="IPR003593">
    <property type="entry name" value="AAA+_ATPase"/>
</dbReference>
<dbReference type="SUPFAM" id="SSF52540">
    <property type="entry name" value="P-loop containing nucleoside triphosphate hydrolases"/>
    <property type="match status" value="1"/>
</dbReference>
<dbReference type="GO" id="GO:0005524">
    <property type="term" value="F:ATP binding"/>
    <property type="evidence" value="ECO:0007669"/>
    <property type="project" value="UniProtKB-KW"/>
</dbReference>
<dbReference type="PANTHER" id="PTHR42711:SF5">
    <property type="entry name" value="ABC TRANSPORTER ATP-BINDING PROTEIN NATA"/>
    <property type="match status" value="1"/>
</dbReference>
<dbReference type="InterPro" id="IPR003439">
    <property type="entry name" value="ABC_transporter-like_ATP-bd"/>
</dbReference>
<organism evidence="7 8">
    <name type="scientific">Limimonas halophila</name>
    <dbReference type="NCBI Taxonomy" id="1082479"/>
    <lineage>
        <taxon>Bacteria</taxon>
        <taxon>Pseudomonadati</taxon>
        <taxon>Pseudomonadota</taxon>
        <taxon>Alphaproteobacteria</taxon>
        <taxon>Rhodospirillales</taxon>
        <taxon>Rhodovibrionaceae</taxon>
        <taxon>Limimonas</taxon>
    </lineage>
</organism>
<dbReference type="STRING" id="1082479.SAMN05216241_105143"/>
<evidence type="ECO:0000256" key="1">
    <source>
        <dbReference type="ARBA" id="ARBA00005417"/>
    </source>
</evidence>
<dbReference type="Proteomes" id="UP000199415">
    <property type="component" value="Unassembled WGS sequence"/>
</dbReference>
<dbReference type="InterPro" id="IPR027417">
    <property type="entry name" value="P-loop_NTPase"/>
</dbReference>
<evidence type="ECO:0000313" key="7">
    <source>
        <dbReference type="EMBL" id="SDG10481.1"/>
    </source>
</evidence>
<keyword evidence="8" id="KW-1185">Reference proteome</keyword>
<feature type="domain" description="ABC transporter" evidence="6">
    <location>
        <begin position="7"/>
        <end position="237"/>
    </location>
</feature>